<name>A0AA36EQE2_LACSI</name>
<keyword evidence="2" id="KW-0645">Protease</keyword>
<gene>
    <name evidence="6" type="ORF">LSALG_LOCUS42841</name>
</gene>
<keyword evidence="3" id="KW-0378">Hydrolase</keyword>
<evidence type="ECO:0000256" key="4">
    <source>
        <dbReference type="SAM" id="Phobius"/>
    </source>
</evidence>
<reference evidence="6" key="1">
    <citation type="submission" date="2023-04" db="EMBL/GenBank/DDBJ databases">
        <authorList>
            <person name="Vijverberg K."/>
            <person name="Xiong W."/>
            <person name="Schranz E."/>
        </authorList>
    </citation>
    <scope>NUCLEOTIDE SEQUENCE</scope>
</reference>
<dbReference type="AlphaFoldDB" id="A0AA36EQE2"/>
<comment type="similarity">
    <text evidence="1">Belongs to the peptidase C48 family.</text>
</comment>
<protein>
    <recommendedName>
        <fullName evidence="5">Ubiquitin-like protease family profile domain-containing protein</fullName>
    </recommendedName>
</protein>
<organism evidence="6 7">
    <name type="scientific">Lactuca saligna</name>
    <name type="common">Willowleaf lettuce</name>
    <dbReference type="NCBI Taxonomy" id="75948"/>
    <lineage>
        <taxon>Eukaryota</taxon>
        <taxon>Viridiplantae</taxon>
        <taxon>Streptophyta</taxon>
        <taxon>Embryophyta</taxon>
        <taxon>Tracheophyta</taxon>
        <taxon>Spermatophyta</taxon>
        <taxon>Magnoliopsida</taxon>
        <taxon>eudicotyledons</taxon>
        <taxon>Gunneridae</taxon>
        <taxon>Pentapetalae</taxon>
        <taxon>asterids</taxon>
        <taxon>campanulids</taxon>
        <taxon>Asterales</taxon>
        <taxon>Asteraceae</taxon>
        <taxon>Cichorioideae</taxon>
        <taxon>Cichorieae</taxon>
        <taxon>Lactucinae</taxon>
        <taxon>Lactuca</taxon>
    </lineage>
</organism>
<dbReference type="InterPro" id="IPR003653">
    <property type="entry name" value="Peptidase_C48_C"/>
</dbReference>
<dbReference type="InterPro" id="IPR038765">
    <property type="entry name" value="Papain-like_cys_pep_sf"/>
</dbReference>
<evidence type="ECO:0000256" key="2">
    <source>
        <dbReference type="ARBA" id="ARBA00022670"/>
    </source>
</evidence>
<dbReference type="Proteomes" id="UP001177003">
    <property type="component" value="Chromosome 9"/>
</dbReference>
<dbReference type="SUPFAM" id="SSF54001">
    <property type="entry name" value="Cysteine proteinases"/>
    <property type="match status" value="1"/>
</dbReference>
<keyword evidence="4" id="KW-0472">Membrane</keyword>
<keyword evidence="4" id="KW-0812">Transmembrane</keyword>
<dbReference type="EMBL" id="OX465085">
    <property type="protein sequence ID" value="CAI9304467.1"/>
    <property type="molecule type" value="Genomic_DNA"/>
</dbReference>
<feature type="transmembrane region" description="Helical" evidence="4">
    <location>
        <begin position="45"/>
        <end position="64"/>
    </location>
</feature>
<keyword evidence="7" id="KW-1185">Reference proteome</keyword>
<proteinExistence type="inferred from homology"/>
<dbReference type="GO" id="GO:0006508">
    <property type="term" value="P:proteolysis"/>
    <property type="evidence" value="ECO:0007669"/>
    <property type="project" value="UniProtKB-KW"/>
</dbReference>
<keyword evidence="4" id="KW-1133">Transmembrane helix</keyword>
<accession>A0AA36EQE2</accession>
<evidence type="ECO:0000313" key="6">
    <source>
        <dbReference type="EMBL" id="CAI9304467.1"/>
    </source>
</evidence>
<evidence type="ECO:0000256" key="3">
    <source>
        <dbReference type="ARBA" id="ARBA00022801"/>
    </source>
</evidence>
<evidence type="ECO:0000256" key="1">
    <source>
        <dbReference type="ARBA" id="ARBA00005234"/>
    </source>
</evidence>
<feature type="domain" description="Ubiquitin-like protease family profile" evidence="5">
    <location>
        <begin position="40"/>
        <end position="75"/>
    </location>
</feature>
<dbReference type="GO" id="GO:0008234">
    <property type="term" value="F:cysteine-type peptidase activity"/>
    <property type="evidence" value="ECO:0007669"/>
    <property type="project" value="InterPro"/>
</dbReference>
<dbReference type="Pfam" id="PF02902">
    <property type="entry name" value="Peptidase_C48"/>
    <property type="match status" value="1"/>
</dbReference>
<sequence length="99" mass="11530">MERRPTSARWMIFPQEINLEPRKSFLFRNISNGLGGHPKWKDVDMVLFVINIIGAHWFMAVLHLDTWKVDIYDSAQPMDYFSKYLTGGEFTSFGDSIIS</sequence>
<evidence type="ECO:0000259" key="5">
    <source>
        <dbReference type="Pfam" id="PF02902"/>
    </source>
</evidence>
<evidence type="ECO:0000313" key="7">
    <source>
        <dbReference type="Proteomes" id="UP001177003"/>
    </source>
</evidence>
<dbReference type="Gene3D" id="3.40.395.10">
    <property type="entry name" value="Adenoviral Proteinase, Chain A"/>
    <property type="match status" value="1"/>
</dbReference>